<evidence type="ECO:0000256" key="7">
    <source>
        <dbReference type="SAM" id="MobiDB-lite"/>
    </source>
</evidence>
<dbReference type="PANTHER" id="PTHR43289:SF6">
    <property type="entry name" value="SERINE_THREONINE-PROTEIN KINASE NEKL-3"/>
    <property type="match status" value="1"/>
</dbReference>
<evidence type="ECO:0000259" key="9">
    <source>
        <dbReference type="PROSITE" id="PS50011"/>
    </source>
</evidence>
<feature type="transmembrane region" description="Helical" evidence="8">
    <location>
        <begin position="403"/>
        <end position="424"/>
    </location>
</feature>
<keyword evidence="2" id="KW-0723">Serine/threonine-protein kinase</keyword>
<feature type="transmembrane region" description="Helical" evidence="8">
    <location>
        <begin position="291"/>
        <end position="308"/>
    </location>
</feature>
<dbReference type="Proteomes" id="UP001183410">
    <property type="component" value="Unassembled WGS sequence"/>
</dbReference>
<dbReference type="PROSITE" id="PS00108">
    <property type="entry name" value="PROTEIN_KINASE_ST"/>
    <property type="match status" value="1"/>
</dbReference>
<keyword evidence="11" id="KW-1185">Reference proteome</keyword>
<keyword evidence="4" id="KW-0547">Nucleotide-binding</keyword>
<feature type="region of interest" description="Disordered" evidence="7">
    <location>
        <begin position="252"/>
        <end position="286"/>
    </location>
</feature>
<dbReference type="InterPro" id="IPR000719">
    <property type="entry name" value="Prot_kinase_dom"/>
</dbReference>
<gene>
    <name evidence="10" type="ORF">RM844_26515</name>
</gene>
<dbReference type="Pfam" id="PF00069">
    <property type="entry name" value="Pkinase"/>
    <property type="match status" value="1"/>
</dbReference>
<keyword evidence="8" id="KW-0472">Membrane</keyword>
<evidence type="ECO:0000256" key="6">
    <source>
        <dbReference type="ARBA" id="ARBA00022840"/>
    </source>
</evidence>
<protein>
    <recommendedName>
        <fullName evidence="1">non-specific serine/threonine protein kinase</fullName>
        <ecNumber evidence="1">2.7.11.1</ecNumber>
    </recommendedName>
</protein>
<dbReference type="SMART" id="SM00220">
    <property type="entry name" value="S_TKc"/>
    <property type="match status" value="1"/>
</dbReference>
<comment type="caution">
    <text evidence="10">The sequence shown here is derived from an EMBL/GenBank/DDBJ whole genome shotgun (WGS) entry which is preliminary data.</text>
</comment>
<dbReference type="Gene3D" id="1.10.510.10">
    <property type="entry name" value="Transferase(Phosphotransferase) domain 1"/>
    <property type="match status" value="1"/>
</dbReference>
<dbReference type="InterPro" id="IPR008271">
    <property type="entry name" value="Ser/Thr_kinase_AS"/>
</dbReference>
<dbReference type="CDD" id="cd14014">
    <property type="entry name" value="STKc_PknB_like"/>
    <property type="match status" value="1"/>
</dbReference>
<dbReference type="Gene3D" id="3.30.200.20">
    <property type="entry name" value="Phosphorylase Kinase, domain 1"/>
    <property type="match status" value="1"/>
</dbReference>
<dbReference type="PROSITE" id="PS50011">
    <property type="entry name" value="PROTEIN_KINASE_DOM"/>
    <property type="match status" value="1"/>
</dbReference>
<feature type="transmembrane region" description="Helical" evidence="8">
    <location>
        <begin position="373"/>
        <end position="391"/>
    </location>
</feature>
<name>A0ABU2JYB8_9ACTN</name>
<evidence type="ECO:0000256" key="5">
    <source>
        <dbReference type="ARBA" id="ARBA00022777"/>
    </source>
</evidence>
<keyword evidence="6" id="KW-0067">ATP-binding</keyword>
<evidence type="ECO:0000256" key="4">
    <source>
        <dbReference type="ARBA" id="ARBA00022741"/>
    </source>
</evidence>
<keyword evidence="8" id="KW-0812">Transmembrane</keyword>
<accession>A0ABU2JYB8</accession>
<dbReference type="EC" id="2.7.11.1" evidence="1"/>
<organism evidence="10 11">
    <name type="scientific">Streptomyces chisholmiae</name>
    <dbReference type="NCBI Taxonomy" id="3075540"/>
    <lineage>
        <taxon>Bacteria</taxon>
        <taxon>Bacillati</taxon>
        <taxon>Actinomycetota</taxon>
        <taxon>Actinomycetes</taxon>
        <taxon>Kitasatosporales</taxon>
        <taxon>Streptomycetaceae</taxon>
        <taxon>Streptomyces</taxon>
    </lineage>
</organism>
<sequence>MREGMTVGGRYRVRRPLGAGGLGEVWEAVDPHLDRSVAVKFVTGVTRHPEAASRFAREARTLAALSHPGIVTVHDAGTVPHEGGTLPYLVMELLDGATWETAPVDSVVEAGAAVAEALAHVHAAKVVHRDVKPANIMVRTDGRVVLTDFGIARDDDSLTRALTTTGKFYGTPAYMAPEQFQGHPATPASDVYALGLVLLEKLTGHRLPAAQLVAQEREKLPAPLLALLTRMTSGQPEARPTAAECARALRAPARTEQRTRRLTVPQPWTRPPRREGSTPGPAWPRRTKPQAVLLGLLTLVMFLPGYSYDEDHEPWNVVKSYGRAVYFVESENFDTWDTQAWAAVSSVAVFVGLAVTLVASALLRPGAPRTPRLAGYAGAVVTVYSLLWQYASDAPFYYEDDEHTLRFGALLFYALVAAVIALHVRRDVNTRGPAGS</sequence>
<proteinExistence type="predicted"/>
<keyword evidence="3 10" id="KW-0808">Transferase</keyword>
<evidence type="ECO:0000256" key="1">
    <source>
        <dbReference type="ARBA" id="ARBA00012513"/>
    </source>
</evidence>
<evidence type="ECO:0000313" key="11">
    <source>
        <dbReference type="Proteomes" id="UP001183410"/>
    </source>
</evidence>
<dbReference type="InterPro" id="IPR011009">
    <property type="entry name" value="Kinase-like_dom_sf"/>
</dbReference>
<evidence type="ECO:0000256" key="2">
    <source>
        <dbReference type="ARBA" id="ARBA00022527"/>
    </source>
</evidence>
<dbReference type="SUPFAM" id="SSF56112">
    <property type="entry name" value="Protein kinase-like (PK-like)"/>
    <property type="match status" value="1"/>
</dbReference>
<evidence type="ECO:0000256" key="3">
    <source>
        <dbReference type="ARBA" id="ARBA00022679"/>
    </source>
</evidence>
<dbReference type="GO" id="GO:0004674">
    <property type="term" value="F:protein serine/threonine kinase activity"/>
    <property type="evidence" value="ECO:0007669"/>
    <property type="project" value="UniProtKB-EC"/>
</dbReference>
<evidence type="ECO:0000313" key="10">
    <source>
        <dbReference type="EMBL" id="MDT0269842.1"/>
    </source>
</evidence>
<dbReference type="RefSeq" id="WP_311669923.1">
    <property type="nucleotide sequence ID" value="NZ_JAVREO010000020.1"/>
</dbReference>
<dbReference type="PANTHER" id="PTHR43289">
    <property type="entry name" value="MITOGEN-ACTIVATED PROTEIN KINASE KINASE KINASE 20-RELATED"/>
    <property type="match status" value="1"/>
</dbReference>
<feature type="domain" description="Protein kinase" evidence="9">
    <location>
        <begin position="11"/>
        <end position="269"/>
    </location>
</feature>
<keyword evidence="5 10" id="KW-0418">Kinase</keyword>
<keyword evidence="8" id="KW-1133">Transmembrane helix</keyword>
<dbReference type="EMBL" id="JAVREO010000020">
    <property type="protein sequence ID" value="MDT0269842.1"/>
    <property type="molecule type" value="Genomic_DNA"/>
</dbReference>
<reference evidence="11" key="1">
    <citation type="submission" date="2023-07" db="EMBL/GenBank/DDBJ databases">
        <title>30 novel species of actinomycetes from the DSMZ collection.</title>
        <authorList>
            <person name="Nouioui I."/>
        </authorList>
    </citation>
    <scope>NUCLEOTIDE SEQUENCE [LARGE SCALE GENOMIC DNA]</scope>
    <source>
        <strain evidence="11">DSM 44915</strain>
    </source>
</reference>
<evidence type="ECO:0000256" key="8">
    <source>
        <dbReference type="SAM" id="Phobius"/>
    </source>
</evidence>
<feature type="transmembrane region" description="Helical" evidence="8">
    <location>
        <begin position="340"/>
        <end position="361"/>
    </location>
</feature>